<reference evidence="2 3" key="1">
    <citation type="submission" date="2018-07" db="EMBL/GenBank/DDBJ databases">
        <title>The draft genome of Phyllobacterium salinisoli.</title>
        <authorList>
            <person name="Liu L."/>
            <person name="Li L."/>
            <person name="Zhang X."/>
            <person name="Liang L."/>
        </authorList>
    </citation>
    <scope>NUCLEOTIDE SEQUENCE [LARGE SCALE GENOMIC DNA]</scope>
    <source>
        <strain evidence="2 3">LLAN61</strain>
    </source>
</reference>
<dbReference type="OrthoDB" id="9768262at2"/>
<dbReference type="NCBIfam" id="TIGR01981">
    <property type="entry name" value="sufD"/>
    <property type="match status" value="1"/>
</dbReference>
<dbReference type="InterPro" id="IPR055346">
    <property type="entry name" value="Fe-S_cluster_assembly_SufBD"/>
</dbReference>
<protein>
    <submittedName>
        <fullName evidence="2">Fe-S cluster assembly protein SufD</fullName>
    </submittedName>
</protein>
<dbReference type="RefSeq" id="WP_114439758.1">
    <property type="nucleotide sequence ID" value="NZ_QOZG01000003.1"/>
</dbReference>
<dbReference type="PANTHER" id="PTHR43575">
    <property type="entry name" value="PROTEIN ABCI7, CHLOROPLASTIC"/>
    <property type="match status" value="1"/>
</dbReference>
<name>A0A368K680_9HYPH</name>
<evidence type="ECO:0000259" key="1">
    <source>
        <dbReference type="Pfam" id="PF01458"/>
    </source>
</evidence>
<keyword evidence="3" id="KW-1185">Reference proteome</keyword>
<evidence type="ECO:0000313" key="3">
    <source>
        <dbReference type="Proteomes" id="UP000253420"/>
    </source>
</evidence>
<feature type="domain" description="SUF system FeS cluster assembly SufBD core" evidence="1">
    <location>
        <begin position="169"/>
        <end position="394"/>
    </location>
</feature>
<dbReference type="SUPFAM" id="SSF101960">
    <property type="entry name" value="Stabilizer of iron transporter SufD"/>
    <property type="match status" value="1"/>
</dbReference>
<dbReference type="InterPro" id="IPR011542">
    <property type="entry name" value="SUF_FeS_clus_asmbl_SufD"/>
</dbReference>
<dbReference type="AlphaFoldDB" id="A0A368K680"/>
<evidence type="ECO:0000313" key="2">
    <source>
        <dbReference type="EMBL" id="RCS24135.1"/>
    </source>
</evidence>
<dbReference type="Pfam" id="PF01458">
    <property type="entry name" value="SUFBD_core"/>
    <property type="match status" value="1"/>
</dbReference>
<proteinExistence type="predicted"/>
<sequence length="423" mass="45230">MNIHTSQPRTPAETALIDAFSERVGNLPGNADVAIARDTALEALKIQGLPSRRVESWHYTDFRTLLRVVAPFDPAAGSQPIMSLLPGSTIATVSNGVAISAGQADGVTFQKLSEKLVDGTFAPALATRGTDDLIGQINATYVTGGWYIDIAEGAEIEAPIELQNLQKSGQAHVRFPVRAGKGAKATIIERQFGGEGEAFSSSISHLTVADGAEVIWIILREQGDAAVQLGQFNTTIGKDAKLTLFIVNTGGKLVRQEVHVLAKGEGSDFQLRGINLLGGESHTDVTMTVGHLVENTSSTQIVRNVVTGRARGVFQGMIRVAKIAQKTDARMACNTLLLSDDGEFDAKPELEIFADDVACGHGATVTEISQDHLFYLMARGIPEKTARGLLVKAFVAEIIEELENEPLVEALEGILEDWLSAHA</sequence>
<accession>A0A368K680</accession>
<dbReference type="Proteomes" id="UP000253420">
    <property type="component" value="Unassembled WGS sequence"/>
</dbReference>
<dbReference type="InterPro" id="IPR037284">
    <property type="entry name" value="SUF_FeS_clus_asmbl_SufBD_sf"/>
</dbReference>
<dbReference type="PANTHER" id="PTHR43575:SF1">
    <property type="entry name" value="PROTEIN ABCI7, CHLOROPLASTIC"/>
    <property type="match status" value="1"/>
</dbReference>
<dbReference type="InterPro" id="IPR000825">
    <property type="entry name" value="SUF_FeS_clus_asmbl_SufBD_core"/>
</dbReference>
<gene>
    <name evidence="2" type="primary">sufD</name>
    <name evidence="2" type="ORF">DUT91_07335</name>
</gene>
<dbReference type="EMBL" id="QOZG01000003">
    <property type="protein sequence ID" value="RCS24135.1"/>
    <property type="molecule type" value="Genomic_DNA"/>
</dbReference>
<organism evidence="2 3">
    <name type="scientific">Phyllobacterium salinisoli</name>
    <dbReference type="NCBI Taxonomy" id="1899321"/>
    <lineage>
        <taxon>Bacteria</taxon>
        <taxon>Pseudomonadati</taxon>
        <taxon>Pseudomonadota</taxon>
        <taxon>Alphaproteobacteria</taxon>
        <taxon>Hyphomicrobiales</taxon>
        <taxon>Phyllobacteriaceae</taxon>
        <taxon>Phyllobacterium</taxon>
    </lineage>
</organism>
<dbReference type="GO" id="GO:0016226">
    <property type="term" value="P:iron-sulfur cluster assembly"/>
    <property type="evidence" value="ECO:0007669"/>
    <property type="project" value="InterPro"/>
</dbReference>
<comment type="caution">
    <text evidence="2">The sequence shown here is derived from an EMBL/GenBank/DDBJ whole genome shotgun (WGS) entry which is preliminary data.</text>
</comment>